<comment type="caution">
    <text evidence="3">The sequence shown here is derived from an EMBL/GenBank/DDBJ whole genome shotgun (WGS) entry which is preliminary data.</text>
</comment>
<keyword evidence="1" id="KW-0472">Membrane</keyword>
<keyword evidence="1" id="KW-1133">Transmembrane helix</keyword>
<dbReference type="EMBL" id="JAAOXG010000020">
    <property type="protein sequence ID" value="NNJ30490.1"/>
    <property type="molecule type" value="Genomic_DNA"/>
</dbReference>
<dbReference type="Proteomes" id="UP000539052">
    <property type="component" value="Unassembled WGS sequence"/>
</dbReference>
<name>A0ABX1VPV8_9FIRM</name>
<dbReference type="PANTHER" id="PTHR36834:SF1">
    <property type="entry name" value="INTEGRAL MEMBRANE PROTEIN"/>
    <property type="match status" value="1"/>
</dbReference>
<protein>
    <recommendedName>
        <fullName evidence="2">VanZ-like domain-containing protein</fullName>
    </recommendedName>
</protein>
<dbReference type="PANTHER" id="PTHR36834">
    <property type="entry name" value="MEMBRANE PROTEIN-RELATED"/>
    <property type="match status" value="1"/>
</dbReference>
<evidence type="ECO:0000313" key="4">
    <source>
        <dbReference type="Proteomes" id="UP000539052"/>
    </source>
</evidence>
<accession>A0ABX1VPV8</accession>
<dbReference type="Pfam" id="PF04892">
    <property type="entry name" value="VanZ"/>
    <property type="match status" value="1"/>
</dbReference>
<feature type="transmembrane region" description="Helical" evidence="1">
    <location>
        <begin position="100"/>
        <end position="120"/>
    </location>
</feature>
<feature type="transmembrane region" description="Helical" evidence="1">
    <location>
        <begin position="158"/>
        <end position="178"/>
    </location>
</feature>
<keyword evidence="4" id="KW-1185">Reference proteome</keyword>
<evidence type="ECO:0000259" key="2">
    <source>
        <dbReference type="Pfam" id="PF04892"/>
    </source>
</evidence>
<feature type="domain" description="VanZ-like" evidence="2">
    <location>
        <begin position="57"/>
        <end position="174"/>
    </location>
</feature>
<evidence type="ECO:0000256" key="1">
    <source>
        <dbReference type="SAM" id="Phobius"/>
    </source>
</evidence>
<evidence type="ECO:0000313" key="3">
    <source>
        <dbReference type="EMBL" id="NNJ30490.1"/>
    </source>
</evidence>
<dbReference type="InterPro" id="IPR053150">
    <property type="entry name" value="Teicoplanin_resist-assoc"/>
</dbReference>
<gene>
    <name evidence="3" type="ORF">G9470_11910</name>
</gene>
<feature type="transmembrane region" description="Helical" evidence="1">
    <location>
        <begin position="51"/>
        <end position="70"/>
    </location>
</feature>
<reference evidence="3 4" key="1">
    <citation type="submission" date="2020-03" db="EMBL/GenBank/DDBJ databases">
        <title>Genome Sequence of industrial isolate, B5A.</title>
        <authorList>
            <person name="Sharma S."/>
            <person name="Patil P.B."/>
            <person name="Korpole S."/>
        </authorList>
    </citation>
    <scope>NUCLEOTIDE SEQUENCE [LARGE SCALE GENOMIC DNA]</scope>
    <source>
        <strain evidence="3 4">PI-S10-B5A</strain>
    </source>
</reference>
<dbReference type="InterPro" id="IPR006976">
    <property type="entry name" value="VanZ-like"/>
</dbReference>
<sequence>MRIHELLYFFKTYFLFGVMGLIILALLGTLGYFVIYKRILKGNKKFSKKQIIFGSLFIAYIIMVFGVTFLSRGSHFQGSMNIHFLSSYRDAWNSFSLRSWQFIILNIFMFVPFGFLLPLLHKRFHKIYNTLIAALLFTIFIELFQLITGIGIFELDDIFNNVLGALIGYGIIMALLSVIKSSKSKGLKVIGFLLPLIITLVVFISIFTYYGNKEFGNIPQSYIYKINLKNTNIELNASLNENKDSVPIYKAPTYTKDGSIQWVSEFFNSLGIDASNLEIDAYNDNSLFWRRGEPTYSIWFDYVGGSYRFTDFSRFDDGTEPMNIEEESLIDTLSDFGIRIPKEAEFITQDKGSYQWKVDKFVEGDTLLDGAITCTYFNDNTIKELNNNLITYKRIKEVSIKSEKEAFEELASGKFRYYYDKNIKDITIEDISIEYMMDTKGFYQPVYSFTSIIDGNEYSIIIPAIN</sequence>
<proteinExistence type="predicted"/>
<keyword evidence="1" id="KW-0812">Transmembrane</keyword>
<feature type="transmembrane region" description="Helical" evidence="1">
    <location>
        <begin position="127"/>
        <end position="152"/>
    </location>
</feature>
<feature type="transmembrane region" description="Helical" evidence="1">
    <location>
        <begin position="190"/>
        <end position="210"/>
    </location>
</feature>
<feature type="transmembrane region" description="Helical" evidence="1">
    <location>
        <begin position="12"/>
        <end position="35"/>
    </location>
</feature>
<organism evidence="3 4">
    <name type="scientific">Lacrimispora defluvii</name>
    <dbReference type="NCBI Taxonomy" id="2719233"/>
    <lineage>
        <taxon>Bacteria</taxon>
        <taxon>Bacillati</taxon>
        <taxon>Bacillota</taxon>
        <taxon>Clostridia</taxon>
        <taxon>Lachnospirales</taxon>
        <taxon>Lachnospiraceae</taxon>
        <taxon>Lacrimispora</taxon>
    </lineage>
</organism>
<dbReference type="RefSeq" id="WP_170821643.1">
    <property type="nucleotide sequence ID" value="NZ_JAAOXG010000020.1"/>
</dbReference>